<feature type="domain" description="FAD-binding PCMH-type" evidence="3">
    <location>
        <begin position="334"/>
        <end position="571"/>
    </location>
</feature>
<gene>
    <name evidence="4" type="ORF">DB32_005247</name>
</gene>
<reference evidence="4 5" key="1">
    <citation type="submission" date="2015-03" db="EMBL/GenBank/DDBJ databases">
        <title>Genome assembly of Sandaracinus amylolyticus DSM 53668.</title>
        <authorList>
            <person name="Sharma G."/>
            <person name="Subramanian S."/>
        </authorList>
    </citation>
    <scope>NUCLEOTIDE SEQUENCE [LARGE SCALE GENOMIC DNA]</scope>
    <source>
        <strain evidence="4 5">DSM 53668</strain>
    </source>
</reference>
<organism evidence="4 5">
    <name type="scientific">Sandaracinus amylolyticus</name>
    <dbReference type="NCBI Taxonomy" id="927083"/>
    <lineage>
        <taxon>Bacteria</taxon>
        <taxon>Pseudomonadati</taxon>
        <taxon>Myxococcota</taxon>
        <taxon>Polyangia</taxon>
        <taxon>Polyangiales</taxon>
        <taxon>Sandaracinaceae</taxon>
        <taxon>Sandaracinus</taxon>
    </lineage>
</organism>
<dbReference type="InterPro" id="IPR016166">
    <property type="entry name" value="FAD-bd_PCMH"/>
</dbReference>
<dbReference type="InterPro" id="IPR023296">
    <property type="entry name" value="Glyco_hydro_beta-prop_sf"/>
</dbReference>
<feature type="chain" id="PRO_5002511312" description="FAD-binding PCMH-type domain-containing protein" evidence="2">
    <location>
        <begin position="23"/>
        <end position="627"/>
    </location>
</feature>
<keyword evidence="2" id="KW-0732">Signal</keyword>
<dbReference type="OrthoDB" id="3657989at2"/>
<evidence type="ECO:0000256" key="2">
    <source>
        <dbReference type="SAM" id="SignalP"/>
    </source>
</evidence>
<dbReference type="PROSITE" id="PS51257">
    <property type="entry name" value="PROKAR_LIPOPROTEIN"/>
    <property type="match status" value="1"/>
</dbReference>
<feature type="compositionally biased region" description="Gly residues" evidence="1">
    <location>
        <begin position="50"/>
        <end position="59"/>
    </location>
</feature>
<evidence type="ECO:0000259" key="3">
    <source>
        <dbReference type="PROSITE" id="PS51387"/>
    </source>
</evidence>
<dbReference type="Gene3D" id="2.115.10.20">
    <property type="entry name" value="Glycosyl hydrolase domain, family 43"/>
    <property type="match status" value="1"/>
</dbReference>
<name>A0A0F6W5Q2_9BACT</name>
<dbReference type="KEGG" id="samy:DB32_005247"/>
<evidence type="ECO:0000313" key="4">
    <source>
        <dbReference type="EMBL" id="AKF08098.1"/>
    </source>
</evidence>
<evidence type="ECO:0000256" key="1">
    <source>
        <dbReference type="SAM" id="MobiDB-lite"/>
    </source>
</evidence>
<dbReference type="STRING" id="927083.DB32_005247"/>
<sequence length="627" mass="63029">MSARAASLLVIASLVGCTAAGADRDPHGPTDASVMAGNDAGPAPPEHDGGSGTDAGGASPGREGLDNAAECFDGLDNDAVGGLDCADPGCGATAVCCVGVASDACCNARLPGTALPSLAACAGGAASACSALASARVFGGPEPIVDAEGALVPNGGESSDSGIVLEGEVHPRTARVTVRARIAAPTSCDGCIDAVAVSLANDDAIGPSVRGVTGLLVSGSRGDVSLLVGGAVAWTTPLPDDAPHDYVLTVDPSGVVSLSSDMPGILEARVAAALPDAALRVVVHGRTTNRGASSEAPARLVSLAIESSGCDIPDALARATSPLAPSGSVPWVSGSERAPSIARPEDAPESATRLAFAAGGAIWLARPDGAGGFVPLDGGAVLSPDDQLPFGLRDPHLVPLEDRWLLLATALDAEGRRRVVRIEGGADWADTFDLETMRNLVTLPIVDPEGDVVELDGASAVRAGSALYVAARAIRASGESAIVLLRAGSEADGAFELGDVCGTGCGSIAEGGTIAVHSAREDDPRAFDHDEVAAPALVHQGGVYRLYYAGRRGTRWSIGLLVSIDLRFFREGNEGAPVLTPSGQGADALGVLDPEPWIDGDTFVLLHTASDGVRTALRRATQPAPVR</sequence>
<feature type="signal peptide" evidence="2">
    <location>
        <begin position="1"/>
        <end position="22"/>
    </location>
</feature>
<dbReference type="RefSeq" id="WP_053235280.1">
    <property type="nucleotide sequence ID" value="NZ_CP011125.1"/>
</dbReference>
<keyword evidence="5" id="KW-1185">Reference proteome</keyword>
<dbReference type="AlphaFoldDB" id="A0A0F6W5Q2"/>
<feature type="region of interest" description="Disordered" evidence="1">
    <location>
        <begin position="327"/>
        <end position="346"/>
    </location>
</feature>
<dbReference type="EMBL" id="CP011125">
    <property type="protein sequence ID" value="AKF08098.1"/>
    <property type="molecule type" value="Genomic_DNA"/>
</dbReference>
<dbReference type="SUPFAM" id="SSF75005">
    <property type="entry name" value="Arabinanase/levansucrase/invertase"/>
    <property type="match status" value="1"/>
</dbReference>
<feature type="region of interest" description="Disordered" evidence="1">
    <location>
        <begin position="24"/>
        <end position="63"/>
    </location>
</feature>
<protein>
    <recommendedName>
        <fullName evidence="3">FAD-binding PCMH-type domain-containing protein</fullName>
    </recommendedName>
</protein>
<dbReference type="Proteomes" id="UP000034883">
    <property type="component" value="Chromosome"/>
</dbReference>
<accession>A0A0F6W5Q2</accession>
<dbReference type="PROSITE" id="PS51387">
    <property type="entry name" value="FAD_PCMH"/>
    <property type="match status" value="1"/>
</dbReference>
<proteinExistence type="predicted"/>
<dbReference type="GO" id="GO:0071949">
    <property type="term" value="F:FAD binding"/>
    <property type="evidence" value="ECO:0007669"/>
    <property type="project" value="InterPro"/>
</dbReference>
<evidence type="ECO:0000313" key="5">
    <source>
        <dbReference type="Proteomes" id="UP000034883"/>
    </source>
</evidence>